<organism evidence="1 2">
    <name type="scientific">Marchantia polymorpha</name>
    <name type="common">Common liverwort</name>
    <name type="synonym">Marchantia aquatica</name>
    <dbReference type="NCBI Taxonomy" id="3197"/>
    <lineage>
        <taxon>Eukaryota</taxon>
        <taxon>Viridiplantae</taxon>
        <taxon>Streptophyta</taxon>
        <taxon>Embryophyta</taxon>
        <taxon>Marchantiophyta</taxon>
        <taxon>Marchantiopsida</taxon>
        <taxon>Marchantiidae</taxon>
        <taxon>Marchantiales</taxon>
        <taxon>Marchantiaceae</taxon>
        <taxon>Marchantia</taxon>
    </lineage>
</organism>
<accession>A0A2R6WJN0</accession>
<evidence type="ECO:0000313" key="2">
    <source>
        <dbReference type="Proteomes" id="UP000244005"/>
    </source>
</evidence>
<protein>
    <submittedName>
        <fullName evidence="1">Uncharacterized protein</fullName>
    </submittedName>
</protein>
<gene>
    <name evidence="1" type="ORF">MARPO_0083s0002</name>
</gene>
<dbReference type="EMBL" id="KZ772755">
    <property type="protein sequence ID" value="PTQ34031.1"/>
    <property type="molecule type" value="Genomic_DNA"/>
</dbReference>
<evidence type="ECO:0000313" key="1">
    <source>
        <dbReference type="EMBL" id="PTQ34031.1"/>
    </source>
</evidence>
<dbReference type="Proteomes" id="UP000244005">
    <property type="component" value="Unassembled WGS sequence"/>
</dbReference>
<proteinExistence type="predicted"/>
<keyword evidence="2" id="KW-1185">Reference proteome</keyword>
<reference evidence="2" key="1">
    <citation type="journal article" date="2017" name="Cell">
        <title>Insights into land plant evolution garnered from the Marchantia polymorpha genome.</title>
        <authorList>
            <person name="Bowman J.L."/>
            <person name="Kohchi T."/>
            <person name="Yamato K.T."/>
            <person name="Jenkins J."/>
            <person name="Shu S."/>
            <person name="Ishizaki K."/>
            <person name="Yamaoka S."/>
            <person name="Nishihama R."/>
            <person name="Nakamura Y."/>
            <person name="Berger F."/>
            <person name="Adam C."/>
            <person name="Aki S.S."/>
            <person name="Althoff F."/>
            <person name="Araki T."/>
            <person name="Arteaga-Vazquez M.A."/>
            <person name="Balasubrmanian S."/>
            <person name="Barry K."/>
            <person name="Bauer D."/>
            <person name="Boehm C.R."/>
            <person name="Briginshaw L."/>
            <person name="Caballero-Perez J."/>
            <person name="Catarino B."/>
            <person name="Chen F."/>
            <person name="Chiyoda S."/>
            <person name="Chovatia M."/>
            <person name="Davies K.M."/>
            <person name="Delmans M."/>
            <person name="Demura T."/>
            <person name="Dierschke T."/>
            <person name="Dolan L."/>
            <person name="Dorantes-Acosta A.E."/>
            <person name="Eklund D.M."/>
            <person name="Florent S.N."/>
            <person name="Flores-Sandoval E."/>
            <person name="Fujiyama A."/>
            <person name="Fukuzawa H."/>
            <person name="Galik B."/>
            <person name="Grimanelli D."/>
            <person name="Grimwood J."/>
            <person name="Grossniklaus U."/>
            <person name="Hamada T."/>
            <person name="Haseloff J."/>
            <person name="Hetherington A.J."/>
            <person name="Higo A."/>
            <person name="Hirakawa Y."/>
            <person name="Hundley H.N."/>
            <person name="Ikeda Y."/>
            <person name="Inoue K."/>
            <person name="Inoue S.I."/>
            <person name="Ishida S."/>
            <person name="Jia Q."/>
            <person name="Kakita M."/>
            <person name="Kanazawa T."/>
            <person name="Kawai Y."/>
            <person name="Kawashima T."/>
            <person name="Kennedy M."/>
            <person name="Kinose K."/>
            <person name="Kinoshita T."/>
            <person name="Kohara Y."/>
            <person name="Koide E."/>
            <person name="Komatsu K."/>
            <person name="Kopischke S."/>
            <person name="Kubo M."/>
            <person name="Kyozuka J."/>
            <person name="Lagercrantz U."/>
            <person name="Lin S.S."/>
            <person name="Lindquist E."/>
            <person name="Lipzen A.M."/>
            <person name="Lu C.W."/>
            <person name="De Luna E."/>
            <person name="Martienssen R.A."/>
            <person name="Minamino N."/>
            <person name="Mizutani M."/>
            <person name="Mizutani M."/>
            <person name="Mochizuki N."/>
            <person name="Monte I."/>
            <person name="Mosher R."/>
            <person name="Nagasaki H."/>
            <person name="Nakagami H."/>
            <person name="Naramoto S."/>
            <person name="Nishitani K."/>
            <person name="Ohtani M."/>
            <person name="Okamoto T."/>
            <person name="Okumura M."/>
            <person name="Phillips J."/>
            <person name="Pollak B."/>
            <person name="Reinders A."/>
            <person name="Rovekamp M."/>
            <person name="Sano R."/>
            <person name="Sawa S."/>
            <person name="Schmid M.W."/>
            <person name="Shirakawa M."/>
            <person name="Solano R."/>
            <person name="Spunde A."/>
            <person name="Suetsugu N."/>
            <person name="Sugano S."/>
            <person name="Sugiyama A."/>
            <person name="Sun R."/>
            <person name="Suzuki Y."/>
            <person name="Takenaka M."/>
            <person name="Takezawa D."/>
            <person name="Tomogane H."/>
            <person name="Tsuzuki M."/>
            <person name="Ueda T."/>
            <person name="Umeda M."/>
            <person name="Ward J.M."/>
            <person name="Watanabe Y."/>
            <person name="Yazaki K."/>
            <person name="Yokoyama R."/>
            <person name="Yoshitake Y."/>
            <person name="Yotsui I."/>
            <person name="Zachgo S."/>
            <person name="Schmutz J."/>
        </authorList>
    </citation>
    <scope>NUCLEOTIDE SEQUENCE [LARGE SCALE GENOMIC DNA]</scope>
    <source>
        <strain evidence="2">Tak-1</strain>
    </source>
</reference>
<dbReference type="AlphaFoldDB" id="A0A2R6WJN0"/>
<name>A0A2R6WJN0_MARPO</name>
<sequence>MSISRTAKTRGHRRWTTKFIGILFSSVEEITQRSLVSTKQGGLALTILMLSRWRPVVFSITPTVKNQTFQLRDLFSCFANLTLFPNLPPI</sequence>